<comment type="caution">
    <text evidence="1">The sequence shown here is derived from an EMBL/GenBank/DDBJ whole genome shotgun (WGS) entry which is preliminary data.</text>
</comment>
<proteinExistence type="predicted"/>
<sequence length="205" mass="23184">MDFNRHLTAPDKCHSELIHRCTTDISPHRRSCSFFPLNYHHLSASSEAVVPAPTTAHTSPDVRHDEQIRDIRDPYHCPMTDSKKKKSLFELVSHVKMEFSISEEVGFKNTANENMMKVMMLVAGDDLLFVCASFIPHSVCFKRRKAREVQRVSHHRSQIKHACIILNMKTAICLSDGRVQWIMPQEATLGPDVAQSGTCSAAVKN</sequence>
<dbReference type="AlphaFoldDB" id="A0A6A4SQ52"/>
<evidence type="ECO:0000313" key="2">
    <source>
        <dbReference type="Proteomes" id="UP000438429"/>
    </source>
</evidence>
<dbReference type="EMBL" id="VEVO01000013">
    <property type="protein sequence ID" value="KAF0032462.1"/>
    <property type="molecule type" value="Genomic_DNA"/>
</dbReference>
<organism evidence="1 2">
    <name type="scientific">Scophthalmus maximus</name>
    <name type="common">Turbot</name>
    <name type="synonym">Psetta maxima</name>
    <dbReference type="NCBI Taxonomy" id="52904"/>
    <lineage>
        <taxon>Eukaryota</taxon>
        <taxon>Metazoa</taxon>
        <taxon>Chordata</taxon>
        <taxon>Craniata</taxon>
        <taxon>Vertebrata</taxon>
        <taxon>Euteleostomi</taxon>
        <taxon>Actinopterygii</taxon>
        <taxon>Neopterygii</taxon>
        <taxon>Teleostei</taxon>
        <taxon>Neoteleostei</taxon>
        <taxon>Acanthomorphata</taxon>
        <taxon>Carangaria</taxon>
        <taxon>Pleuronectiformes</taxon>
        <taxon>Pleuronectoidei</taxon>
        <taxon>Scophthalmidae</taxon>
        <taxon>Scophthalmus</taxon>
    </lineage>
</organism>
<protein>
    <submittedName>
        <fullName evidence="1">Uncharacterized protein</fullName>
    </submittedName>
</protein>
<gene>
    <name evidence="1" type="ORF">F2P81_014752</name>
</gene>
<name>A0A6A4SQ52_SCOMX</name>
<evidence type="ECO:0000313" key="1">
    <source>
        <dbReference type="EMBL" id="KAF0032462.1"/>
    </source>
</evidence>
<reference evidence="1 2" key="1">
    <citation type="submission" date="2019-06" db="EMBL/GenBank/DDBJ databases">
        <title>Draft genomes of female and male turbot (Scophthalmus maximus).</title>
        <authorList>
            <person name="Xu H."/>
            <person name="Xu X.-W."/>
            <person name="Shao C."/>
            <person name="Chen S."/>
        </authorList>
    </citation>
    <scope>NUCLEOTIDE SEQUENCE [LARGE SCALE GENOMIC DNA]</scope>
    <source>
        <strain evidence="1">Ysfricsl-2016a</strain>
        <tissue evidence="1">Blood</tissue>
    </source>
</reference>
<accession>A0A6A4SQ52</accession>
<dbReference type="Proteomes" id="UP000438429">
    <property type="component" value="Unassembled WGS sequence"/>
</dbReference>